<organism evidence="2 3">
    <name type="scientific">Cymbomonas tetramitiformis</name>
    <dbReference type="NCBI Taxonomy" id="36881"/>
    <lineage>
        <taxon>Eukaryota</taxon>
        <taxon>Viridiplantae</taxon>
        <taxon>Chlorophyta</taxon>
        <taxon>Pyramimonadophyceae</taxon>
        <taxon>Pyramimonadales</taxon>
        <taxon>Pyramimonadaceae</taxon>
        <taxon>Cymbomonas</taxon>
    </lineage>
</organism>
<feature type="region of interest" description="Disordered" evidence="1">
    <location>
        <begin position="51"/>
        <end position="95"/>
    </location>
</feature>
<reference evidence="2 3" key="1">
    <citation type="journal article" date="2015" name="Genome Biol. Evol.">
        <title>Comparative Genomics of a Bacterivorous Green Alga Reveals Evolutionary Causalities and Consequences of Phago-Mixotrophic Mode of Nutrition.</title>
        <authorList>
            <person name="Burns J.A."/>
            <person name="Paasch A."/>
            <person name="Narechania A."/>
            <person name="Kim E."/>
        </authorList>
    </citation>
    <scope>NUCLEOTIDE SEQUENCE [LARGE SCALE GENOMIC DNA]</scope>
    <source>
        <strain evidence="2 3">PLY_AMNH</strain>
    </source>
</reference>
<feature type="compositionally biased region" description="Polar residues" evidence="1">
    <location>
        <begin position="73"/>
        <end position="82"/>
    </location>
</feature>
<name>A0AAE0L6J5_9CHLO</name>
<feature type="compositionally biased region" description="Basic residues" evidence="1">
    <location>
        <begin position="84"/>
        <end position="95"/>
    </location>
</feature>
<feature type="compositionally biased region" description="Basic and acidic residues" evidence="1">
    <location>
        <begin position="57"/>
        <end position="70"/>
    </location>
</feature>
<feature type="non-terminal residue" evidence="2">
    <location>
        <position position="1"/>
    </location>
</feature>
<dbReference type="Proteomes" id="UP001190700">
    <property type="component" value="Unassembled WGS sequence"/>
</dbReference>
<accession>A0AAE0L6J5</accession>
<sequence length="95" mass="10465">EREALEHSDSMRVELVKSIEVGNGCTWHRSQQPSGMGRWYTKGGRRTYVTPCGKSLTGKEAHTAYNKDKASGGSKSISPQATGKSKKGPSKRRKR</sequence>
<evidence type="ECO:0000256" key="1">
    <source>
        <dbReference type="SAM" id="MobiDB-lite"/>
    </source>
</evidence>
<dbReference type="EMBL" id="LGRX02008376">
    <property type="protein sequence ID" value="KAK3273604.1"/>
    <property type="molecule type" value="Genomic_DNA"/>
</dbReference>
<comment type="caution">
    <text evidence="2">The sequence shown here is derived from an EMBL/GenBank/DDBJ whole genome shotgun (WGS) entry which is preliminary data.</text>
</comment>
<gene>
    <name evidence="2" type="ORF">CYMTET_18164</name>
</gene>
<keyword evidence="3" id="KW-1185">Reference proteome</keyword>
<protein>
    <submittedName>
        <fullName evidence="2">Uncharacterized protein</fullName>
    </submittedName>
</protein>
<proteinExistence type="predicted"/>
<evidence type="ECO:0000313" key="2">
    <source>
        <dbReference type="EMBL" id="KAK3273604.1"/>
    </source>
</evidence>
<evidence type="ECO:0000313" key="3">
    <source>
        <dbReference type="Proteomes" id="UP001190700"/>
    </source>
</evidence>
<dbReference type="AlphaFoldDB" id="A0AAE0L6J5"/>